<keyword evidence="4" id="KW-0539">Nucleus</keyword>
<gene>
    <name evidence="8" type="ORF">chiPu_0007344</name>
</gene>
<feature type="compositionally biased region" description="Acidic residues" evidence="5">
    <location>
        <begin position="545"/>
        <end position="562"/>
    </location>
</feature>
<evidence type="ECO:0000313" key="8">
    <source>
        <dbReference type="EMBL" id="GCC28910.1"/>
    </source>
</evidence>
<keyword evidence="9" id="KW-1185">Reference proteome</keyword>
<feature type="compositionally biased region" description="Acidic residues" evidence="5">
    <location>
        <begin position="75"/>
        <end position="84"/>
    </location>
</feature>
<feature type="compositionally biased region" description="Acidic residues" evidence="5">
    <location>
        <begin position="272"/>
        <end position="294"/>
    </location>
</feature>
<organism evidence="8 9">
    <name type="scientific">Chiloscyllium punctatum</name>
    <name type="common">Brownbanded bambooshark</name>
    <name type="synonym">Hemiscyllium punctatum</name>
    <dbReference type="NCBI Taxonomy" id="137246"/>
    <lineage>
        <taxon>Eukaryota</taxon>
        <taxon>Metazoa</taxon>
        <taxon>Chordata</taxon>
        <taxon>Craniata</taxon>
        <taxon>Vertebrata</taxon>
        <taxon>Chondrichthyes</taxon>
        <taxon>Elasmobranchii</taxon>
        <taxon>Galeomorphii</taxon>
        <taxon>Galeoidea</taxon>
        <taxon>Orectolobiformes</taxon>
        <taxon>Hemiscylliidae</taxon>
        <taxon>Chiloscyllium</taxon>
    </lineage>
</organism>
<dbReference type="GO" id="GO:0003723">
    <property type="term" value="F:RNA binding"/>
    <property type="evidence" value="ECO:0007669"/>
    <property type="project" value="TreeGrafter"/>
</dbReference>
<evidence type="ECO:0000256" key="2">
    <source>
        <dbReference type="ARBA" id="ARBA00009087"/>
    </source>
</evidence>
<feature type="compositionally biased region" description="Basic and acidic residues" evidence="5">
    <location>
        <begin position="563"/>
        <end position="579"/>
    </location>
</feature>
<keyword evidence="3" id="KW-0175">Coiled coil</keyword>
<accession>A0A401SF02</accession>
<evidence type="ECO:0000259" key="6">
    <source>
        <dbReference type="Pfam" id="PF08159"/>
    </source>
</evidence>
<dbReference type="GO" id="GO:0005730">
    <property type="term" value="C:nucleolus"/>
    <property type="evidence" value="ECO:0007669"/>
    <property type="project" value="UniProtKB-SubCell"/>
</dbReference>
<evidence type="ECO:0000256" key="3">
    <source>
        <dbReference type="ARBA" id="ARBA00023054"/>
    </source>
</evidence>
<dbReference type="InterPro" id="IPR012580">
    <property type="entry name" value="NUC153"/>
</dbReference>
<evidence type="ECO:0000256" key="5">
    <source>
        <dbReference type="SAM" id="MobiDB-lite"/>
    </source>
</evidence>
<dbReference type="Pfam" id="PF25121">
    <property type="entry name" value="RRM_ESF1"/>
    <property type="match status" value="1"/>
</dbReference>
<evidence type="ECO:0000259" key="7">
    <source>
        <dbReference type="Pfam" id="PF25121"/>
    </source>
</evidence>
<protein>
    <submittedName>
        <fullName evidence="8">Uncharacterized protein</fullName>
    </submittedName>
</protein>
<dbReference type="PANTHER" id="PTHR12202:SF0">
    <property type="entry name" value="ESF1 HOMOLOG"/>
    <property type="match status" value="1"/>
</dbReference>
<comment type="similarity">
    <text evidence="2">Belongs to the ESF1 family.</text>
</comment>
<proteinExistence type="inferred from homology"/>
<feature type="compositionally biased region" description="Basic and acidic residues" evidence="5">
    <location>
        <begin position="215"/>
        <end position="226"/>
    </location>
</feature>
<comment type="caution">
    <text evidence="8">The sequence shown here is derived from an EMBL/GenBank/DDBJ whole genome shotgun (WGS) entry which is preliminary data.</text>
</comment>
<feature type="compositionally biased region" description="Basic and acidic residues" evidence="5">
    <location>
        <begin position="803"/>
        <end position="813"/>
    </location>
</feature>
<feature type="compositionally biased region" description="Basic and acidic residues" evidence="5">
    <location>
        <begin position="235"/>
        <end position="250"/>
    </location>
</feature>
<feature type="compositionally biased region" description="Basic and acidic residues" evidence="5">
    <location>
        <begin position="103"/>
        <end position="119"/>
    </location>
</feature>
<feature type="region of interest" description="Disordered" evidence="5">
    <location>
        <begin position="694"/>
        <end position="715"/>
    </location>
</feature>
<feature type="compositionally biased region" description="Basic residues" evidence="5">
    <location>
        <begin position="90"/>
        <end position="100"/>
    </location>
</feature>
<dbReference type="EMBL" id="BEZZ01000225">
    <property type="protein sequence ID" value="GCC28910.1"/>
    <property type="molecule type" value="Genomic_DNA"/>
</dbReference>
<dbReference type="InterPro" id="IPR039754">
    <property type="entry name" value="Esf1"/>
</dbReference>
<reference evidence="8 9" key="1">
    <citation type="journal article" date="2018" name="Nat. Ecol. Evol.">
        <title>Shark genomes provide insights into elasmobranch evolution and the origin of vertebrates.</title>
        <authorList>
            <person name="Hara Y"/>
            <person name="Yamaguchi K"/>
            <person name="Onimaru K"/>
            <person name="Kadota M"/>
            <person name="Koyanagi M"/>
            <person name="Keeley SD"/>
            <person name="Tatsumi K"/>
            <person name="Tanaka K"/>
            <person name="Motone F"/>
            <person name="Kageyama Y"/>
            <person name="Nozu R"/>
            <person name="Adachi N"/>
            <person name="Nishimura O"/>
            <person name="Nakagawa R"/>
            <person name="Tanegashima C"/>
            <person name="Kiyatake I"/>
            <person name="Matsumoto R"/>
            <person name="Murakumo K"/>
            <person name="Nishida K"/>
            <person name="Terakita A"/>
            <person name="Kuratani S"/>
            <person name="Sato K"/>
            <person name="Hyodo S Kuraku.S."/>
        </authorList>
    </citation>
    <scope>NUCLEOTIDE SEQUENCE [LARGE SCALE GENOMIC DNA]</scope>
</reference>
<comment type="subcellular location">
    <subcellularLocation>
        <location evidence="1">Nucleus</location>
        <location evidence="1">Nucleolus</location>
    </subcellularLocation>
</comment>
<dbReference type="OrthoDB" id="431825at2759"/>
<evidence type="ECO:0000313" key="9">
    <source>
        <dbReference type="Proteomes" id="UP000287033"/>
    </source>
</evidence>
<dbReference type="OMA" id="DHDFAID"/>
<feature type="region of interest" description="Disordered" evidence="5">
    <location>
        <begin position="74"/>
        <end position="318"/>
    </location>
</feature>
<dbReference type="InterPro" id="IPR056750">
    <property type="entry name" value="RRM_ESF1"/>
</dbReference>
<feature type="compositionally biased region" description="Polar residues" evidence="5">
    <location>
        <begin position="256"/>
        <end position="269"/>
    </location>
</feature>
<feature type="region of interest" description="Disordered" evidence="5">
    <location>
        <begin position="542"/>
        <end position="579"/>
    </location>
</feature>
<dbReference type="Pfam" id="PF08159">
    <property type="entry name" value="NUC153"/>
    <property type="match status" value="1"/>
</dbReference>
<dbReference type="AlphaFoldDB" id="A0A401SF02"/>
<feature type="domain" description="NUC153" evidence="6">
    <location>
        <begin position="772"/>
        <end position="799"/>
    </location>
</feature>
<evidence type="ECO:0000256" key="1">
    <source>
        <dbReference type="ARBA" id="ARBA00004604"/>
    </source>
</evidence>
<feature type="region of interest" description="Disordered" evidence="5">
    <location>
        <begin position="787"/>
        <end position="834"/>
    </location>
</feature>
<feature type="region of interest" description="Disordered" evidence="5">
    <location>
        <begin position="643"/>
        <end position="672"/>
    </location>
</feature>
<dbReference type="STRING" id="137246.A0A401SF02"/>
<feature type="compositionally biased region" description="Basic and acidic residues" evidence="5">
    <location>
        <begin position="130"/>
        <end position="177"/>
    </location>
</feature>
<dbReference type="GO" id="GO:0006364">
    <property type="term" value="P:rRNA processing"/>
    <property type="evidence" value="ECO:0007669"/>
    <property type="project" value="InterPro"/>
</dbReference>
<dbReference type="PANTHER" id="PTHR12202">
    <property type="entry name" value="ESF1 HOMOLOG"/>
    <property type="match status" value="1"/>
</dbReference>
<sequence>MVSRSQEIMNDGRFSQVMTDPRFWEMPDKERKIKIDKRFQGMFHDKKFKLNYTVDKRGRPINHSTTEDLKRFYDLDSEDSDLGESENVKEKRRGKVKKNLKQGGKDGPKKDAKGTALDKKKGKQGMFLKSDVDKAARQDLETEKLNNNHVEESTKTPVKQEKLKGPADEMGIIKDDGAESSDEEMEQISAKQEKFTFKHKKQPKKNFNINQDMGKQLEARNRENQERSLISWSSSEHEIEYESSDSHESDSNQSEGSSFEARSTGSGHQSQEEESEETRDSEDDEELSEDDSDSGPDLARGRGNIETSSDDDDYFDDLSSKLPEIEHEWGELAKDAPRADTITRRLAVCNIDWDKIKAKDLLVLFTSFIPKGGAILSVKIYPSEFGKKKMKEEELHGPSELLDHNLPEDAEEDTNEQRIVREKVREYQFKRLKYYYAVVDCDSSETANKLYEECDGMEFESSSSFLDLRFIPDELTFEDEPKDVSTDVDLAAYKPKYFTSTALSTSKAELTWDETDHERITILTKQFKKDEIEEMDFKAYLASSSEDDDEAEMEEEKESEQDNDVKSVEENKVTTKTKKDTEEQILKYRELLKSIQGKEERNKDMEMEITWVPGLKETTEAIVKKKIEKCNVLTPWEQYLEKRKEKRQQKRKKTKTEDQELQIGEKLSDDDIPSDVDLNDSFFTDELGQSAFHQKKMGKKLTDKLTPEEEGELEKEKAKMALLMMDDEEEDRRHFNYDKIVEQQNLSKKKKKKLIKKQGYLEEDSFQVDVADPRFKAIYTSHLFNLDPSDPSFKKTNATQSILEEKSRRRQEQQKQVALNKRKESDVTGEETMTAIKKPIDPALSLLVKSVKAKTEQFQARKKQKTVK</sequence>
<feature type="compositionally biased region" description="Basic residues" evidence="5">
    <location>
        <begin position="644"/>
        <end position="654"/>
    </location>
</feature>
<name>A0A401SF02_CHIPU</name>
<dbReference type="Proteomes" id="UP000287033">
    <property type="component" value="Unassembled WGS sequence"/>
</dbReference>
<feature type="domain" description="ESF1 RRM" evidence="7">
    <location>
        <begin position="343"/>
        <end position="486"/>
    </location>
</feature>
<evidence type="ECO:0000256" key="4">
    <source>
        <dbReference type="ARBA" id="ARBA00023242"/>
    </source>
</evidence>